<dbReference type="STRING" id="1794912.AXX12_15560"/>
<evidence type="ECO:0000256" key="1">
    <source>
        <dbReference type="ARBA" id="ARBA00010641"/>
    </source>
</evidence>
<comment type="caution">
    <text evidence="10">The sequence shown here is derived from an EMBL/GenBank/DDBJ whole genome shotgun (WGS) entry which is preliminary data.</text>
</comment>
<evidence type="ECO:0000313" key="10">
    <source>
        <dbReference type="EMBL" id="KYZ74995.1"/>
    </source>
</evidence>
<evidence type="ECO:0000259" key="8">
    <source>
        <dbReference type="Pfam" id="PF04542"/>
    </source>
</evidence>
<comment type="similarity">
    <text evidence="1 6">Belongs to the sigma-70 factor family. ECF subfamily.</text>
</comment>
<evidence type="ECO:0000256" key="5">
    <source>
        <dbReference type="ARBA" id="ARBA00023163"/>
    </source>
</evidence>
<keyword evidence="2 6" id="KW-0805">Transcription regulation</keyword>
<dbReference type="EMBL" id="LSGP01000026">
    <property type="protein sequence ID" value="KYZ74995.1"/>
    <property type="molecule type" value="Genomic_DNA"/>
</dbReference>
<keyword evidence="3 6" id="KW-0731">Sigma factor</keyword>
<name>A0A154BM54_ANASB</name>
<dbReference type="Pfam" id="PF04542">
    <property type="entry name" value="Sigma70_r2"/>
    <property type="match status" value="1"/>
</dbReference>
<dbReference type="PROSITE" id="PS01063">
    <property type="entry name" value="SIGMA70_ECF"/>
    <property type="match status" value="1"/>
</dbReference>
<evidence type="ECO:0000256" key="3">
    <source>
        <dbReference type="ARBA" id="ARBA00023082"/>
    </source>
</evidence>
<evidence type="ECO:0000256" key="6">
    <source>
        <dbReference type="RuleBase" id="RU000716"/>
    </source>
</evidence>
<organism evidence="10 11">
    <name type="scientific">Anaerosporomusa subterranea</name>
    <dbReference type="NCBI Taxonomy" id="1794912"/>
    <lineage>
        <taxon>Bacteria</taxon>
        <taxon>Bacillati</taxon>
        <taxon>Bacillota</taxon>
        <taxon>Negativicutes</taxon>
        <taxon>Acetonemataceae</taxon>
        <taxon>Anaerosporomusa</taxon>
    </lineage>
</organism>
<keyword evidence="5 6" id="KW-0804">Transcription</keyword>
<dbReference type="PANTHER" id="PTHR43133:SF57">
    <property type="entry name" value="RNA POLYMERASE SIGMA-70 FACTOR"/>
    <property type="match status" value="1"/>
</dbReference>
<dbReference type="SUPFAM" id="SSF88946">
    <property type="entry name" value="Sigma2 domain of RNA polymerase sigma factors"/>
    <property type="match status" value="1"/>
</dbReference>
<dbReference type="NCBIfam" id="TIGR02937">
    <property type="entry name" value="sigma70-ECF"/>
    <property type="match status" value="1"/>
</dbReference>
<dbReference type="RefSeq" id="WP_197470781.1">
    <property type="nucleotide sequence ID" value="NZ_LSGP01000026.1"/>
</dbReference>
<dbReference type="InterPro" id="IPR014284">
    <property type="entry name" value="RNA_pol_sigma-70_dom"/>
</dbReference>
<keyword evidence="4 6" id="KW-0238">DNA-binding</keyword>
<dbReference type="AlphaFoldDB" id="A0A154BM54"/>
<accession>A0A154BM54</accession>
<dbReference type="InterPro" id="IPR013249">
    <property type="entry name" value="RNA_pol_sigma70_r4_t2"/>
</dbReference>
<dbReference type="Gene3D" id="1.10.10.10">
    <property type="entry name" value="Winged helix-like DNA-binding domain superfamily/Winged helix DNA-binding domain"/>
    <property type="match status" value="1"/>
</dbReference>
<dbReference type="GO" id="GO:0006352">
    <property type="term" value="P:DNA-templated transcription initiation"/>
    <property type="evidence" value="ECO:0007669"/>
    <property type="project" value="InterPro"/>
</dbReference>
<dbReference type="InterPro" id="IPR007627">
    <property type="entry name" value="RNA_pol_sigma70_r2"/>
</dbReference>
<dbReference type="InterPro" id="IPR000838">
    <property type="entry name" value="RNA_pol_sigma70_ECF_CS"/>
</dbReference>
<feature type="domain" description="RNA polymerase sigma factor 70 region 4 type 2" evidence="9">
    <location>
        <begin position="125"/>
        <end position="177"/>
    </location>
</feature>
<dbReference type="Pfam" id="PF08281">
    <property type="entry name" value="Sigma70_r4_2"/>
    <property type="match status" value="1"/>
</dbReference>
<dbReference type="GO" id="GO:0016987">
    <property type="term" value="F:sigma factor activity"/>
    <property type="evidence" value="ECO:0007669"/>
    <property type="project" value="UniProtKB-KW"/>
</dbReference>
<feature type="region of interest" description="Disordered" evidence="7">
    <location>
        <begin position="186"/>
        <end position="208"/>
    </location>
</feature>
<dbReference type="Gene3D" id="1.10.1740.10">
    <property type="match status" value="1"/>
</dbReference>
<dbReference type="InterPro" id="IPR013324">
    <property type="entry name" value="RNA_pol_sigma_r3/r4-like"/>
</dbReference>
<evidence type="ECO:0000256" key="2">
    <source>
        <dbReference type="ARBA" id="ARBA00023015"/>
    </source>
</evidence>
<dbReference type="InterPro" id="IPR036388">
    <property type="entry name" value="WH-like_DNA-bd_sf"/>
</dbReference>
<dbReference type="Proteomes" id="UP000076268">
    <property type="component" value="Unassembled WGS sequence"/>
</dbReference>
<dbReference type="InterPro" id="IPR039425">
    <property type="entry name" value="RNA_pol_sigma-70-like"/>
</dbReference>
<proteinExistence type="inferred from homology"/>
<keyword evidence="11" id="KW-1185">Reference proteome</keyword>
<dbReference type="InterPro" id="IPR013325">
    <property type="entry name" value="RNA_pol_sigma_r2"/>
</dbReference>
<dbReference type="GO" id="GO:0006950">
    <property type="term" value="P:response to stress"/>
    <property type="evidence" value="ECO:0007669"/>
    <property type="project" value="UniProtKB-ARBA"/>
</dbReference>
<evidence type="ECO:0000259" key="9">
    <source>
        <dbReference type="Pfam" id="PF08281"/>
    </source>
</evidence>
<evidence type="ECO:0000256" key="4">
    <source>
        <dbReference type="ARBA" id="ARBA00023125"/>
    </source>
</evidence>
<dbReference type="GO" id="GO:0003677">
    <property type="term" value="F:DNA binding"/>
    <property type="evidence" value="ECO:0007669"/>
    <property type="project" value="UniProtKB-KW"/>
</dbReference>
<sequence>MMSKQTDRQLISAAQAGDRAALNELLSFHWQPIYQFVFYKVGNQYDAQDIAQETFIRAFRALPRYQERNATFRTYLGRIALNLIADHWRRLGRAPQIVDVADYRGLLEDTADKPEDQMIKSERQREVAAALAQLPEDQRRAVEMRLIAGLSVQETAQKMNKTEAAVKMLQQRALANLRKMFQDNKPTMLGGDAHDERTISNRGNLKGY</sequence>
<dbReference type="SUPFAM" id="SSF88659">
    <property type="entry name" value="Sigma3 and sigma4 domains of RNA polymerase sigma factors"/>
    <property type="match status" value="1"/>
</dbReference>
<protein>
    <recommendedName>
        <fullName evidence="6">RNA polymerase sigma factor</fullName>
    </recommendedName>
</protein>
<evidence type="ECO:0000256" key="7">
    <source>
        <dbReference type="SAM" id="MobiDB-lite"/>
    </source>
</evidence>
<dbReference type="PANTHER" id="PTHR43133">
    <property type="entry name" value="RNA POLYMERASE ECF-TYPE SIGMA FACTO"/>
    <property type="match status" value="1"/>
</dbReference>
<reference evidence="10 11" key="1">
    <citation type="submission" date="2016-02" db="EMBL/GenBank/DDBJ databases">
        <title>Anaerosporomusa subterraneum gen. nov., sp. nov., a spore-forming obligate anaerobe isolated from saprolite.</title>
        <authorList>
            <person name="Choi J.K."/>
            <person name="Shah M."/>
            <person name="Yee N."/>
        </authorList>
    </citation>
    <scope>NUCLEOTIDE SEQUENCE [LARGE SCALE GENOMIC DNA]</scope>
    <source>
        <strain evidence="10 11">RU4</strain>
    </source>
</reference>
<feature type="domain" description="RNA polymerase sigma-70 region 2" evidence="8">
    <location>
        <begin position="32"/>
        <end position="93"/>
    </location>
</feature>
<evidence type="ECO:0000313" key="11">
    <source>
        <dbReference type="Proteomes" id="UP000076268"/>
    </source>
</evidence>
<gene>
    <name evidence="10" type="ORF">AXX12_15560</name>
</gene>
<dbReference type="CDD" id="cd06171">
    <property type="entry name" value="Sigma70_r4"/>
    <property type="match status" value="1"/>
</dbReference>